<reference evidence="2 3" key="1">
    <citation type="submission" date="2023-01" db="EMBL/GenBank/DDBJ databases">
        <title>Novel diversity within Roseofilum (Cyanobacteria; Desertifilaceae) from marine benthic mats with descriptions of four novel species.</title>
        <authorList>
            <person name="Wang Y."/>
            <person name="Berthold D.E."/>
            <person name="Hu J."/>
            <person name="Lefler F.W."/>
            <person name="Laughinghouse H.D. IV."/>
        </authorList>
    </citation>
    <scope>NUCLEOTIDE SEQUENCE [LARGE SCALE GENOMIC DNA]</scope>
    <source>
        <strain evidence="2 3">BLCC-M114</strain>
    </source>
</reference>
<feature type="transmembrane region" description="Helical" evidence="1">
    <location>
        <begin position="42"/>
        <end position="62"/>
    </location>
</feature>
<protein>
    <recommendedName>
        <fullName evidence="4">Transmembrane protein</fullName>
    </recommendedName>
</protein>
<dbReference type="PROSITE" id="PS51257">
    <property type="entry name" value="PROKAR_LIPOPROTEIN"/>
    <property type="match status" value="1"/>
</dbReference>
<name>A0ABT7BA68_9CYAN</name>
<comment type="caution">
    <text evidence="2">The sequence shown here is derived from an EMBL/GenBank/DDBJ whole genome shotgun (WGS) entry which is preliminary data.</text>
</comment>
<evidence type="ECO:0000313" key="2">
    <source>
        <dbReference type="EMBL" id="MDJ1176083.1"/>
    </source>
</evidence>
<dbReference type="EMBL" id="JAQOSO010000096">
    <property type="protein sequence ID" value="MDJ1176083.1"/>
    <property type="molecule type" value="Genomic_DNA"/>
</dbReference>
<organism evidence="2 3">
    <name type="scientific">Roseofilum capinflatum BLCC-M114</name>
    <dbReference type="NCBI Taxonomy" id="3022440"/>
    <lineage>
        <taxon>Bacteria</taxon>
        <taxon>Bacillati</taxon>
        <taxon>Cyanobacteriota</taxon>
        <taxon>Cyanophyceae</taxon>
        <taxon>Desertifilales</taxon>
        <taxon>Desertifilaceae</taxon>
        <taxon>Roseofilum</taxon>
        <taxon>Roseofilum capinflatum</taxon>
    </lineage>
</organism>
<evidence type="ECO:0000256" key="1">
    <source>
        <dbReference type="SAM" id="Phobius"/>
    </source>
</evidence>
<gene>
    <name evidence="2" type="ORF">PMG25_18525</name>
</gene>
<keyword evidence="1" id="KW-0812">Transmembrane</keyword>
<evidence type="ECO:0000313" key="3">
    <source>
        <dbReference type="Proteomes" id="UP001235849"/>
    </source>
</evidence>
<accession>A0ABT7BA68</accession>
<keyword evidence="1" id="KW-1133">Transmembrane helix</keyword>
<keyword evidence="3" id="KW-1185">Reference proteome</keyword>
<keyword evidence="1" id="KW-0472">Membrane</keyword>
<dbReference type="Proteomes" id="UP001235849">
    <property type="component" value="Unassembled WGS sequence"/>
</dbReference>
<proteinExistence type="predicted"/>
<dbReference type="RefSeq" id="WP_283768373.1">
    <property type="nucleotide sequence ID" value="NZ_JAQOSO010000096.1"/>
</dbReference>
<feature type="transmembrane region" description="Helical" evidence="1">
    <location>
        <begin position="12"/>
        <end position="30"/>
    </location>
</feature>
<evidence type="ECO:0008006" key="4">
    <source>
        <dbReference type="Google" id="ProtNLM"/>
    </source>
</evidence>
<sequence length="64" mass="6902">MIKLPPELAVVIFTFGAAMLLGCIVGKVSIKGIEFGAKDRLARFLLGIFGTMFVVLSIISFINI</sequence>